<comment type="similarity">
    <text evidence="14">Belongs to the DHBP synthase family.</text>
</comment>
<dbReference type="PANTHER" id="PTHR21327:SF34">
    <property type="entry name" value="3,4-DIHYDROXY-2-BUTANONE 4-PHOSPHATE SYNTHASE"/>
    <property type="match status" value="1"/>
</dbReference>
<keyword evidence="11 14" id="KW-0460">Magnesium</keyword>
<feature type="binding site" evidence="14">
    <location>
        <position position="143"/>
    </location>
    <ligand>
        <name>Mg(2+)</name>
        <dbReference type="ChEBI" id="CHEBI:18420"/>
        <label>2</label>
    </ligand>
</feature>
<dbReference type="Pfam" id="PF00925">
    <property type="entry name" value="GTP_cyclohydro2"/>
    <property type="match status" value="1"/>
</dbReference>
<dbReference type="InterPro" id="IPR036144">
    <property type="entry name" value="RibA-like_sf"/>
</dbReference>
<sequence length="376" mass="40800">MALNTAEEIINDIRLGKMVILMDDEDRENEGDLVIAAECVNAAEINFFATHARGLICLTLSEQRCAQLDLPLMVRDNGAQFSTNFTFSIEATSGVTTGISAADRAHTIRTAVARNAEPSDIVMPGHIFPLMAKPGGVLSRAGHTEAGCDLARLAGFEPAAAIVEIMNEDGTMARRSDLEVFAVEHDLKIGTIADLIHYRVANEKTIERVSVGEIDTDFGPFNLHSFRDTSEGKLHFALVKGDIKADEPTLVRVHLGSTVRDLMSAKIPGKEQGWNVRRCLERVAEVGKGVVLLVDNPESQEELLASVEVALGNQPKPKPEGVGTQNTYFTVGIGSQILREVGVAKIRLMGPPIKYNAISGFDLEVVEYEPVERAAE</sequence>
<comment type="function">
    <text evidence="3 14">Catalyzes the conversion of D-ribulose 5-phosphate to formate and 3,4-dihydroxy-2-butanone 4-phosphate.</text>
</comment>
<dbReference type="OrthoDB" id="9793111at2"/>
<dbReference type="HAMAP" id="MF_00180">
    <property type="entry name" value="RibB"/>
    <property type="match status" value="1"/>
</dbReference>
<evidence type="ECO:0000313" key="17">
    <source>
        <dbReference type="Proteomes" id="UP000275394"/>
    </source>
</evidence>
<dbReference type="GO" id="GO:0008686">
    <property type="term" value="F:3,4-dihydroxy-2-butanone-4-phosphate synthase activity"/>
    <property type="evidence" value="ECO:0007669"/>
    <property type="project" value="UniProtKB-UniRule"/>
</dbReference>
<comment type="pathway">
    <text evidence="4 14">Cofactor biosynthesis; riboflavin biosynthesis; 2-hydroxy-3-oxobutyl phosphate from D-ribulose 5-phosphate: step 1/1.</text>
</comment>
<feature type="binding site" evidence="14">
    <location>
        <position position="28"/>
    </location>
    <ligand>
        <name>Mg(2+)</name>
        <dbReference type="ChEBI" id="CHEBI:18420"/>
        <label>2</label>
    </ligand>
</feature>
<evidence type="ECO:0000313" key="16">
    <source>
        <dbReference type="EMBL" id="ROS01629.1"/>
    </source>
</evidence>
<feature type="domain" description="GTP cyclohydrolase II" evidence="15">
    <location>
        <begin position="211"/>
        <end position="369"/>
    </location>
</feature>
<evidence type="ECO:0000256" key="7">
    <source>
        <dbReference type="ARBA" id="ARBA00012153"/>
    </source>
</evidence>
<dbReference type="GO" id="GO:0005829">
    <property type="term" value="C:cytosol"/>
    <property type="evidence" value="ECO:0007669"/>
    <property type="project" value="TreeGrafter"/>
</dbReference>
<evidence type="ECO:0000256" key="1">
    <source>
        <dbReference type="ARBA" id="ARBA00000141"/>
    </source>
</evidence>
<dbReference type="PIRSF" id="PIRSF001259">
    <property type="entry name" value="RibA"/>
    <property type="match status" value="1"/>
</dbReference>
<dbReference type="GO" id="GO:0009231">
    <property type="term" value="P:riboflavin biosynthetic process"/>
    <property type="evidence" value="ECO:0007669"/>
    <property type="project" value="UniProtKB-UniRule"/>
</dbReference>
<dbReference type="Gene3D" id="3.40.50.10990">
    <property type="entry name" value="GTP cyclohydrolase II"/>
    <property type="match status" value="1"/>
</dbReference>
<keyword evidence="16" id="KW-0378">Hydrolase</keyword>
<dbReference type="InterPro" id="IPR000422">
    <property type="entry name" value="DHBP_synthase_RibB"/>
</dbReference>
<feature type="binding site" evidence="14">
    <location>
        <position position="28"/>
    </location>
    <ligand>
        <name>Mg(2+)</name>
        <dbReference type="ChEBI" id="CHEBI:18420"/>
        <label>1</label>
    </ligand>
</feature>
<dbReference type="SUPFAM" id="SSF142695">
    <property type="entry name" value="RibA-like"/>
    <property type="match status" value="1"/>
</dbReference>
<comment type="caution">
    <text evidence="16">The sequence shown here is derived from an EMBL/GenBank/DDBJ whole genome shotgun (WGS) entry which is preliminary data.</text>
</comment>
<evidence type="ECO:0000256" key="8">
    <source>
        <dbReference type="ARBA" id="ARBA00018836"/>
    </source>
</evidence>
<keyword evidence="9 14" id="KW-0686">Riboflavin biosynthesis</keyword>
<evidence type="ECO:0000259" key="15">
    <source>
        <dbReference type="Pfam" id="PF00925"/>
    </source>
</evidence>
<keyword evidence="10 14" id="KW-0479">Metal-binding</keyword>
<dbReference type="EMBL" id="RKHR01000004">
    <property type="protein sequence ID" value="ROS01629.1"/>
    <property type="molecule type" value="Genomic_DNA"/>
</dbReference>
<dbReference type="Proteomes" id="UP000275394">
    <property type="component" value="Unassembled WGS sequence"/>
</dbReference>
<comment type="subunit">
    <text evidence="14">Homodimer.</text>
</comment>
<comment type="catalytic activity">
    <reaction evidence="1 14">
        <text>D-ribulose 5-phosphate = (2S)-2-hydroxy-3-oxobutyl phosphate + formate + H(+)</text>
        <dbReference type="Rhea" id="RHEA:18457"/>
        <dbReference type="ChEBI" id="CHEBI:15378"/>
        <dbReference type="ChEBI" id="CHEBI:15740"/>
        <dbReference type="ChEBI" id="CHEBI:58121"/>
        <dbReference type="ChEBI" id="CHEBI:58830"/>
        <dbReference type="EC" id="4.1.99.12"/>
    </reaction>
</comment>
<gene>
    <name evidence="14" type="primary">ribB</name>
    <name evidence="16" type="ORF">EDC56_2073</name>
</gene>
<dbReference type="UniPathway" id="UPA00275">
    <property type="reaction ID" value="UER00399"/>
</dbReference>
<comment type="cofactor">
    <cofactor evidence="2">
        <name>Mn(2+)</name>
        <dbReference type="ChEBI" id="CHEBI:29035"/>
    </cofactor>
</comment>
<keyword evidence="13 14" id="KW-0456">Lyase</keyword>
<dbReference type="InterPro" id="IPR017945">
    <property type="entry name" value="DHBP_synth_RibB-like_a/b_dom"/>
</dbReference>
<keyword evidence="17" id="KW-1185">Reference proteome</keyword>
<dbReference type="GO" id="GO:0003935">
    <property type="term" value="F:GTP cyclohydrolase II activity"/>
    <property type="evidence" value="ECO:0007669"/>
    <property type="project" value="TreeGrafter"/>
</dbReference>
<evidence type="ECO:0000256" key="13">
    <source>
        <dbReference type="ARBA" id="ARBA00023239"/>
    </source>
</evidence>
<feature type="binding site" evidence="14">
    <location>
        <position position="32"/>
    </location>
    <ligand>
        <name>D-ribulose 5-phosphate</name>
        <dbReference type="ChEBI" id="CHEBI:58121"/>
    </ligand>
</feature>
<reference evidence="16 17" key="1">
    <citation type="submission" date="2018-11" db="EMBL/GenBank/DDBJ databases">
        <title>Genomic Encyclopedia of Type Strains, Phase IV (KMG-IV): sequencing the most valuable type-strain genomes for metagenomic binning, comparative biology and taxonomic classification.</title>
        <authorList>
            <person name="Goeker M."/>
        </authorList>
    </citation>
    <scope>NUCLEOTIDE SEQUENCE [LARGE SCALE GENOMIC DNA]</scope>
    <source>
        <strain evidence="16 17">DSM 100316</strain>
    </source>
</reference>
<name>A0A3N2DPT1_9GAMM</name>
<evidence type="ECO:0000256" key="11">
    <source>
        <dbReference type="ARBA" id="ARBA00022842"/>
    </source>
</evidence>
<dbReference type="RefSeq" id="WP_123712400.1">
    <property type="nucleotide sequence ID" value="NZ_RKHR01000004.1"/>
</dbReference>
<dbReference type="AlphaFoldDB" id="A0A3N2DPT1"/>
<evidence type="ECO:0000256" key="5">
    <source>
        <dbReference type="ARBA" id="ARBA00005520"/>
    </source>
</evidence>
<organism evidence="16 17">
    <name type="scientific">Sinobacterium caligoides</name>
    <dbReference type="NCBI Taxonomy" id="933926"/>
    <lineage>
        <taxon>Bacteria</taxon>
        <taxon>Pseudomonadati</taxon>
        <taxon>Pseudomonadota</taxon>
        <taxon>Gammaproteobacteria</taxon>
        <taxon>Cellvibrionales</taxon>
        <taxon>Spongiibacteraceae</taxon>
        <taxon>Sinobacterium</taxon>
    </lineage>
</organism>
<evidence type="ECO:0000256" key="12">
    <source>
        <dbReference type="ARBA" id="ARBA00023211"/>
    </source>
</evidence>
<comment type="similarity">
    <text evidence="6">In the C-terminal section; belongs to the GTP cyclohydrolase II family.</text>
</comment>
<dbReference type="NCBIfam" id="NF010626">
    <property type="entry name" value="PRK14019.1"/>
    <property type="match status" value="1"/>
</dbReference>
<dbReference type="GO" id="GO:0030145">
    <property type="term" value="F:manganese ion binding"/>
    <property type="evidence" value="ECO:0007669"/>
    <property type="project" value="UniProtKB-UniRule"/>
</dbReference>
<dbReference type="InterPro" id="IPR032677">
    <property type="entry name" value="GTP_cyclohydro_II"/>
</dbReference>
<evidence type="ECO:0000256" key="14">
    <source>
        <dbReference type="HAMAP-Rule" id="MF_00180"/>
    </source>
</evidence>
<feature type="site" description="Essential for catalytic activity" evidence="14">
    <location>
        <position position="164"/>
    </location>
</feature>
<feature type="binding site" evidence="14">
    <location>
        <begin position="140"/>
        <end position="144"/>
    </location>
    <ligand>
        <name>D-ribulose 5-phosphate</name>
        <dbReference type="ChEBI" id="CHEBI:58121"/>
    </ligand>
</feature>
<dbReference type="FunFam" id="3.90.870.10:FF:000001">
    <property type="entry name" value="Riboflavin biosynthesis protein RibBA"/>
    <property type="match status" value="1"/>
</dbReference>
<protein>
    <recommendedName>
        <fullName evidence="8 14">3,4-dihydroxy-2-butanone 4-phosphate synthase</fullName>
        <shortName evidence="14">DHBP synthase</shortName>
        <ecNumber evidence="7 14">4.1.99.12</ecNumber>
    </recommendedName>
</protein>
<proteinExistence type="inferred from homology"/>
<feature type="site" description="Essential for catalytic activity" evidence="14">
    <location>
        <position position="126"/>
    </location>
</feature>
<evidence type="ECO:0000256" key="2">
    <source>
        <dbReference type="ARBA" id="ARBA00001936"/>
    </source>
</evidence>
<dbReference type="NCBIfam" id="TIGR00506">
    <property type="entry name" value="ribB"/>
    <property type="match status" value="1"/>
</dbReference>
<evidence type="ECO:0000256" key="4">
    <source>
        <dbReference type="ARBA" id="ARBA00004904"/>
    </source>
</evidence>
<dbReference type="Pfam" id="PF00926">
    <property type="entry name" value="DHBP_synthase"/>
    <property type="match status" value="1"/>
</dbReference>
<dbReference type="EC" id="4.1.99.12" evidence="7 14"/>
<evidence type="ECO:0000256" key="10">
    <source>
        <dbReference type="ARBA" id="ARBA00022723"/>
    </source>
</evidence>
<evidence type="ECO:0000256" key="6">
    <source>
        <dbReference type="ARBA" id="ARBA00008976"/>
    </source>
</evidence>
<keyword evidence="12 14" id="KW-0464">Manganese</keyword>
<dbReference type="SUPFAM" id="SSF55821">
    <property type="entry name" value="YrdC/RibB"/>
    <property type="match status" value="1"/>
</dbReference>
<feature type="binding site" evidence="14">
    <location>
        <begin position="27"/>
        <end position="28"/>
    </location>
    <ligand>
        <name>D-ribulose 5-phosphate</name>
        <dbReference type="ChEBI" id="CHEBI:58121"/>
    </ligand>
</feature>
<comment type="similarity">
    <text evidence="5">In the N-terminal section; belongs to the DHBP synthase family.</text>
</comment>
<evidence type="ECO:0000256" key="9">
    <source>
        <dbReference type="ARBA" id="ARBA00022619"/>
    </source>
</evidence>
<evidence type="ECO:0000256" key="3">
    <source>
        <dbReference type="ARBA" id="ARBA00002284"/>
    </source>
</evidence>
<dbReference type="Gene3D" id="3.90.870.10">
    <property type="entry name" value="DHBP synthase"/>
    <property type="match status" value="1"/>
</dbReference>
<dbReference type="PANTHER" id="PTHR21327">
    <property type="entry name" value="GTP CYCLOHYDROLASE II-RELATED"/>
    <property type="match status" value="1"/>
</dbReference>
<dbReference type="GO" id="GO:0000287">
    <property type="term" value="F:magnesium ion binding"/>
    <property type="evidence" value="ECO:0007669"/>
    <property type="project" value="UniProtKB-UniRule"/>
</dbReference>
<accession>A0A3N2DPT1</accession>
<comment type="cofactor">
    <cofactor evidence="14">
        <name>Mg(2+)</name>
        <dbReference type="ChEBI" id="CHEBI:18420"/>
    </cofactor>
    <cofactor evidence="14">
        <name>Mn(2+)</name>
        <dbReference type="ChEBI" id="CHEBI:29035"/>
    </cofactor>
    <text evidence="14">Binds 2 divalent metal cations per subunit. Magnesium or manganese.</text>
</comment>